<feature type="transmembrane region" description="Helical" evidence="14">
    <location>
        <begin position="17"/>
        <end position="35"/>
    </location>
</feature>
<dbReference type="PANTHER" id="PTHR32468:SF19">
    <property type="entry name" value="OS09G0545000 PROTEIN"/>
    <property type="match status" value="1"/>
</dbReference>
<evidence type="ECO:0000256" key="8">
    <source>
        <dbReference type="ARBA" id="ARBA00022958"/>
    </source>
</evidence>
<feature type="transmembrane region" description="Helical" evidence="14">
    <location>
        <begin position="251"/>
        <end position="267"/>
    </location>
</feature>
<reference evidence="17" key="1">
    <citation type="submission" date="2015-04" db="UniProtKB">
        <authorList>
            <consortium name="EnsemblPlants"/>
        </authorList>
    </citation>
    <scope>IDENTIFICATION</scope>
</reference>
<dbReference type="eggNOG" id="KOG1650">
    <property type="taxonomic scope" value="Eukaryota"/>
</dbReference>
<evidence type="ECO:0000256" key="9">
    <source>
        <dbReference type="ARBA" id="ARBA00022989"/>
    </source>
</evidence>
<keyword evidence="4" id="KW-0813">Transport</keyword>
<reference evidence="17" key="2">
    <citation type="submission" date="2018-05" db="EMBL/GenBank/DDBJ databases">
        <title>OgluRS3 (Oryza glumaepatula Reference Sequence Version 3).</title>
        <authorList>
            <person name="Zhang J."/>
            <person name="Kudrna D."/>
            <person name="Lee S."/>
            <person name="Talag J."/>
            <person name="Welchert J."/>
            <person name="Wing R.A."/>
        </authorList>
    </citation>
    <scope>NUCLEOTIDE SEQUENCE [LARGE SCALE GENOMIC DNA]</scope>
</reference>
<evidence type="ECO:0000256" key="7">
    <source>
        <dbReference type="ARBA" id="ARBA00022946"/>
    </source>
</evidence>
<feature type="transmembrane region" description="Helical" evidence="14">
    <location>
        <begin position="326"/>
        <end position="345"/>
    </location>
</feature>
<dbReference type="GO" id="GO:0012505">
    <property type="term" value="C:endomembrane system"/>
    <property type="evidence" value="ECO:0007669"/>
    <property type="project" value="TreeGrafter"/>
</dbReference>
<name>A0A0E0B606_9ORYZ</name>
<evidence type="ECO:0000256" key="13">
    <source>
        <dbReference type="ARBA" id="ARBA00054890"/>
    </source>
</evidence>
<evidence type="ECO:0000256" key="10">
    <source>
        <dbReference type="ARBA" id="ARBA00023065"/>
    </source>
</evidence>
<evidence type="ECO:0000256" key="2">
    <source>
        <dbReference type="ARBA" id="ARBA00004119"/>
    </source>
</evidence>
<evidence type="ECO:0000256" key="6">
    <source>
        <dbReference type="ARBA" id="ARBA00022692"/>
    </source>
</evidence>
<dbReference type="InterPro" id="IPR050794">
    <property type="entry name" value="CPA2_transporter"/>
</dbReference>
<dbReference type="GO" id="GO:0016020">
    <property type="term" value="C:membrane"/>
    <property type="evidence" value="ECO:0007669"/>
    <property type="project" value="UniProtKB-SubCell"/>
</dbReference>
<dbReference type="InterPro" id="IPR006153">
    <property type="entry name" value="Cation/H_exchanger_TM"/>
</dbReference>
<dbReference type="AlphaFoldDB" id="A0A0E0B606"/>
<accession>A0A0E0B606</accession>
<evidence type="ECO:0000256" key="11">
    <source>
        <dbReference type="ARBA" id="ARBA00023136"/>
    </source>
</evidence>
<feature type="domain" description="Cation/H(+) antiporter C-terminal" evidence="16">
    <location>
        <begin position="755"/>
        <end position="836"/>
    </location>
</feature>
<dbReference type="GO" id="GO:0009941">
    <property type="term" value="C:chloroplast envelope"/>
    <property type="evidence" value="ECO:0007669"/>
    <property type="project" value="UniProtKB-SubCell"/>
</dbReference>
<protein>
    <recommendedName>
        <fullName evidence="19">Cation/H+ exchanger domain-containing protein</fullName>
    </recommendedName>
</protein>
<comment type="similarity">
    <text evidence="12">Belongs to the monovalent cation:proton antiporter 2 (CPA2) transporter (TC 2.A.37) family. CHX (TC 2.A.37.4) subfamily.</text>
</comment>
<keyword evidence="9 14" id="KW-1133">Transmembrane helix</keyword>
<dbReference type="InterPro" id="IPR057290">
    <property type="entry name" value="CHX17_C"/>
</dbReference>
<dbReference type="Pfam" id="PF23259">
    <property type="entry name" value="CHX17_C"/>
    <property type="match status" value="1"/>
</dbReference>
<proteinExistence type="inferred from homology"/>
<dbReference type="Pfam" id="PF00999">
    <property type="entry name" value="Na_H_Exchanger"/>
    <property type="match status" value="1"/>
</dbReference>
<evidence type="ECO:0000313" key="18">
    <source>
        <dbReference type="Proteomes" id="UP000026961"/>
    </source>
</evidence>
<keyword evidence="6 14" id="KW-0812">Transmembrane</keyword>
<dbReference type="GO" id="GO:0006813">
    <property type="term" value="P:potassium ion transport"/>
    <property type="evidence" value="ECO:0007669"/>
    <property type="project" value="UniProtKB-KW"/>
</dbReference>
<feature type="transmembrane region" description="Helical" evidence="14">
    <location>
        <begin position="111"/>
        <end position="133"/>
    </location>
</feature>
<feature type="transmembrane region" description="Helical" evidence="14">
    <location>
        <begin position="218"/>
        <end position="239"/>
    </location>
</feature>
<keyword evidence="8" id="KW-0630">Potassium</keyword>
<comment type="subcellular location">
    <subcellularLocation>
        <location evidence="3">Membrane</location>
        <topology evidence="3">Multi-pass membrane protein</topology>
    </subcellularLocation>
    <subcellularLocation>
        <location evidence="2">Plastid</location>
        <location evidence="2">Chloroplast envelope</location>
    </subcellularLocation>
</comment>
<comment type="function">
    <text evidence="1">May function as sodium-coupled metabolite transporter across the chloroplast envelope.</text>
</comment>
<dbReference type="PANTHER" id="PTHR32468">
    <property type="entry name" value="CATION/H + ANTIPORTER"/>
    <property type="match status" value="1"/>
</dbReference>
<sequence length="850" mass="91465">MGGSAVNCAVQNVSLDTLFLIVIQGAAVIVLGKFIHLSLRRHNQPSAISQIVAGVAVGSLGLHDMVVHVEVQNVEDTYGWYVSEARIFYMFYVGLDADLAALWNDAHRCTVVTYASVATCLLLAAFVSGGIYGSMMHTPVRSPELLSAVLMLTLANTASVDVSRMAAELDLTATGGGRLAVSTAIATNIICIVGEGVFSCMKLASSRTPGYSASERLGMGVLALLKVGVTMALLRPVAAYMNRRNAGRHRIGNWELVLLLVAVSFVGNFPEHAGFDGVPASLLLGLAFPREGPVARSVMDAIAYPLHALALPFYFGAMGMRINFSAMSGAIVVPAVLLTLLGLFGKCAGTMAAARYLKMPLADAIRLGVLLNIKGHVNMIDMSFASSEGVTCLHPTSSLATTMAPLIWPRVQIWAEQALMAMVVGSIISTVVAGPVFAVLFRKEKEAYACSDQALEHMAPDKELRMLACVHGARGAPAMLSLLELLATTPRAQPTIHVLHLFDASRKHVGPKRYHQRVQDSDKHIDRRIDDATQVNWAVDVFTSVTGLAIRQFDVGDRGAAMKNAKNIHRRLEEVRAGLLLLPYHKEQRYDGKMVCRRDDRCELNRKVLELAPCTVGVFADRPFWRGGASFRLPTKISTSEETTAARNQGDQKAGTQIAAVFLGGPDDREAVAFACRLAKNDGAIRLTVIRLVLGVATNDDHRIPTTSAANHIGIYDDDDEDGGEEEVLSVVVQDDDPDERCVSELRREYVAKERAEYVERAVSGAVDVAAALRATAGAFALVVVGRGGRQPPELVVGLEGWVQMIECPEVGPVGEMLASEESLEMGSVLVVQQRTAPPPPFHLNIPPAI</sequence>
<keyword evidence="5" id="KW-0633">Potassium transport</keyword>
<dbReference type="Proteomes" id="UP000026961">
    <property type="component" value="Chromosome 9"/>
</dbReference>
<feature type="domain" description="Cation/H+ exchanger transmembrane" evidence="15">
    <location>
        <begin position="29"/>
        <end position="442"/>
    </location>
</feature>
<dbReference type="GO" id="GO:1902600">
    <property type="term" value="P:proton transmembrane transport"/>
    <property type="evidence" value="ECO:0007669"/>
    <property type="project" value="InterPro"/>
</dbReference>
<feature type="transmembrane region" description="Helical" evidence="14">
    <location>
        <begin position="418"/>
        <end position="441"/>
    </location>
</feature>
<dbReference type="InterPro" id="IPR038770">
    <property type="entry name" value="Na+/solute_symporter_sf"/>
</dbReference>
<dbReference type="Gene3D" id="1.20.1530.20">
    <property type="match status" value="1"/>
</dbReference>
<evidence type="ECO:0000256" key="14">
    <source>
        <dbReference type="SAM" id="Phobius"/>
    </source>
</evidence>
<organism evidence="17">
    <name type="scientific">Oryza glumipatula</name>
    <dbReference type="NCBI Taxonomy" id="40148"/>
    <lineage>
        <taxon>Eukaryota</taxon>
        <taxon>Viridiplantae</taxon>
        <taxon>Streptophyta</taxon>
        <taxon>Embryophyta</taxon>
        <taxon>Tracheophyta</taxon>
        <taxon>Spermatophyta</taxon>
        <taxon>Magnoliopsida</taxon>
        <taxon>Liliopsida</taxon>
        <taxon>Poales</taxon>
        <taxon>Poaceae</taxon>
        <taxon>BOP clade</taxon>
        <taxon>Oryzoideae</taxon>
        <taxon>Oryzeae</taxon>
        <taxon>Oryzinae</taxon>
        <taxon>Oryza</taxon>
    </lineage>
</organism>
<evidence type="ECO:0000259" key="15">
    <source>
        <dbReference type="Pfam" id="PF00999"/>
    </source>
</evidence>
<evidence type="ECO:0000256" key="12">
    <source>
        <dbReference type="ARBA" id="ARBA00038341"/>
    </source>
</evidence>
<dbReference type="GO" id="GO:0006885">
    <property type="term" value="P:regulation of pH"/>
    <property type="evidence" value="ECO:0007669"/>
    <property type="project" value="TreeGrafter"/>
</dbReference>
<dbReference type="Gramene" id="OGLUM09G18960.1">
    <property type="protein sequence ID" value="OGLUM09G18960.1"/>
    <property type="gene ID" value="OGLUM09G18960"/>
</dbReference>
<dbReference type="HOGENOM" id="CLU_005126_6_2_1"/>
<keyword evidence="7" id="KW-0809">Transit peptide</keyword>
<evidence type="ECO:0000313" key="17">
    <source>
        <dbReference type="EnsemblPlants" id="OGLUM09G18960.1"/>
    </source>
</evidence>
<evidence type="ECO:0000256" key="4">
    <source>
        <dbReference type="ARBA" id="ARBA00022448"/>
    </source>
</evidence>
<evidence type="ECO:0000259" key="16">
    <source>
        <dbReference type="Pfam" id="PF23259"/>
    </source>
</evidence>
<dbReference type="FunFam" id="1.20.1530.20:FF:000019">
    <property type="entry name" value="Cation/H(+) antiporter 1"/>
    <property type="match status" value="1"/>
</dbReference>
<keyword evidence="10" id="KW-0406">Ion transport</keyword>
<evidence type="ECO:0000256" key="1">
    <source>
        <dbReference type="ARBA" id="ARBA00003198"/>
    </source>
</evidence>
<comment type="function">
    <text evidence="13">May operate as a cation/H(+) antiporter.</text>
</comment>
<evidence type="ECO:0000256" key="3">
    <source>
        <dbReference type="ARBA" id="ARBA00004141"/>
    </source>
</evidence>
<keyword evidence="11 14" id="KW-0472">Membrane</keyword>
<evidence type="ECO:0008006" key="19">
    <source>
        <dbReference type="Google" id="ProtNLM"/>
    </source>
</evidence>
<keyword evidence="18" id="KW-1185">Reference proteome</keyword>
<evidence type="ECO:0000256" key="5">
    <source>
        <dbReference type="ARBA" id="ARBA00022538"/>
    </source>
</evidence>
<dbReference type="GO" id="GO:0015297">
    <property type="term" value="F:antiporter activity"/>
    <property type="evidence" value="ECO:0007669"/>
    <property type="project" value="InterPro"/>
</dbReference>
<dbReference type="EnsemblPlants" id="OGLUM09G18960.1">
    <property type="protein sequence ID" value="OGLUM09G18960.1"/>
    <property type="gene ID" value="OGLUM09G18960"/>
</dbReference>